<feature type="domain" description="CheW-like" evidence="1">
    <location>
        <begin position="7"/>
        <end position="151"/>
    </location>
</feature>
<dbReference type="SUPFAM" id="SSF50341">
    <property type="entry name" value="CheW-like"/>
    <property type="match status" value="1"/>
</dbReference>
<dbReference type="InterPro" id="IPR002545">
    <property type="entry name" value="CheW-lke_dom"/>
</dbReference>
<dbReference type="PANTHER" id="PTHR22617">
    <property type="entry name" value="CHEMOTAXIS SENSOR HISTIDINE KINASE-RELATED"/>
    <property type="match status" value="1"/>
</dbReference>
<organism evidence="2 3">
    <name type="scientific">Neorhizobium turbinariae</name>
    <dbReference type="NCBI Taxonomy" id="2937795"/>
    <lineage>
        <taxon>Bacteria</taxon>
        <taxon>Pseudomonadati</taxon>
        <taxon>Pseudomonadota</taxon>
        <taxon>Alphaproteobacteria</taxon>
        <taxon>Hyphomicrobiales</taxon>
        <taxon>Rhizobiaceae</taxon>
        <taxon>Rhizobium/Agrobacterium group</taxon>
        <taxon>Neorhizobium</taxon>
    </lineage>
</organism>
<dbReference type="PROSITE" id="PS50851">
    <property type="entry name" value="CHEW"/>
    <property type="match status" value="1"/>
</dbReference>
<dbReference type="EMBL" id="JALPRY010000008">
    <property type="protein sequence ID" value="MCK8779844.1"/>
    <property type="molecule type" value="Genomic_DNA"/>
</dbReference>
<dbReference type="Gene3D" id="2.30.30.40">
    <property type="entry name" value="SH3 Domains"/>
    <property type="match status" value="1"/>
</dbReference>
<dbReference type="Pfam" id="PF01584">
    <property type="entry name" value="CheW"/>
    <property type="match status" value="1"/>
</dbReference>
<dbReference type="Proteomes" id="UP001202827">
    <property type="component" value="Unassembled WGS sequence"/>
</dbReference>
<proteinExistence type="predicted"/>
<reference evidence="2 3" key="1">
    <citation type="submission" date="2022-04" db="EMBL/GenBank/DDBJ databases">
        <title>Rhizobium coralii sp. nov., isolated from coral Turbinaria peltata.</title>
        <authorList>
            <person name="Sun H."/>
        </authorList>
    </citation>
    <scope>NUCLEOTIDE SEQUENCE [LARGE SCALE GENOMIC DNA]</scope>
    <source>
        <strain evidence="2 3">NTR19</strain>
    </source>
</reference>
<keyword evidence="3" id="KW-1185">Reference proteome</keyword>
<dbReference type="InterPro" id="IPR039315">
    <property type="entry name" value="CheW"/>
</dbReference>
<dbReference type="RefSeq" id="WP_118851737.1">
    <property type="nucleotide sequence ID" value="NZ_JALPRY010000008.1"/>
</dbReference>
<dbReference type="SMART" id="SM00260">
    <property type="entry name" value="CheW"/>
    <property type="match status" value="1"/>
</dbReference>
<dbReference type="Gene3D" id="2.40.50.180">
    <property type="entry name" value="CheA-289, Domain 4"/>
    <property type="match status" value="1"/>
</dbReference>
<gene>
    <name evidence="2" type="ORF">M0654_07565</name>
</gene>
<dbReference type="PANTHER" id="PTHR22617:SF23">
    <property type="entry name" value="CHEMOTAXIS PROTEIN CHEW"/>
    <property type="match status" value="1"/>
</dbReference>
<comment type="caution">
    <text evidence="2">The sequence shown here is derived from an EMBL/GenBank/DDBJ whole genome shotgun (WGS) entry which is preliminary data.</text>
</comment>
<dbReference type="InterPro" id="IPR036061">
    <property type="entry name" value="CheW-like_dom_sf"/>
</dbReference>
<accession>A0ABT0IPU1</accession>
<evidence type="ECO:0000313" key="2">
    <source>
        <dbReference type="EMBL" id="MCK8779844.1"/>
    </source>
</evidence>
<sequence length="163" mass="17683">MSALTGEGQFVTFSLDRQVFAVPVGVVREILDHDEPARLPQGPNFLLGLKDVRGQGVPVIDLRLKLGMEPTVRTQDTRILVLDVPLGERSLPLGLVADKVFEVATFDLSTIGPPPEVGVSWPSDYIAGVILKEQGFVVIVDLARLFTQVERDAVITSPIDLVA</sequence>
<evidence type="ECO:0000259" key="1">
    <source>
        <dbReference type="PROSITE" id="PS50851"/>
    </source>
</evidence>
<evidence type="ECO:0000313" key="3">
    <source>
        <dbReference type="Proteomes" id="UP001202827"/>
    </source>
</evidence>
<protein>
    <submittedName>
        <fullName evidence="2">Chemotaxis protein CheW</fullName>
    </submittedName>
</protein>
<name>A0ABT0IPU1_9HYPH</name>